<name>A0A2T7PNF3_POMCA</name>
<dbReference type="EMBL" id="PZQS01000003">
    <property type="protein sequence ID" value="PVD34953.1"/>
    <property type="molecule type" value="Genomic_DNA"/>
</dbReference>
<accession>A0A2T7PNF3</accession>
<keyword evidence="2" id="KW-1185">Reference proteome</keyword>
<comment type="caution">
    <text evidence="1">The sequence shown here is derived from an EMBL/GenBank/DDBJ whole genome shotgun (WGS) entry which is preliminary data.</text>
</comment>
<proteinExistence type="predicted"/>
<evidence type="ECO:0000313" key="1">
    <source>
        <dbReference type="EMBL" id="PVD34953.1"/>
    </source>
</evidence>
<dbReference type="AlphaFoldDB" id="A0A2T7PNF3"/>
<dbReference type="Proteomes" id="UP000245119">
    <property type="component" value="Linkage Group LG3"/>
</dbReference>
<evidence type="ECO:0000313" key="2">
    <source>
        <dbReference type="Proteomes" id="UP000245119"/>
    </source>
</evidence>
<sequence>MGGWREEIKPFSENKRVTKQRYDVKRLLRMSRSLRAPTQEHPRFNGNPVDGWERGWWFKSME</sequence>
<organism evidence="1 2">
    <name type="scientific">Pomacea canaliculata</name>
    <name type="common">Golden apple snail</name>
    <dbReference type="NCBI Taxonomy" id="400727"/>
    <lineage>
        <taxon>Eukaryota</taxon>
        <taxon>Metazoa</taxon>
        <taxon>Spiralia</taxon>
        <taxon>Lophotrochozoa</taxon>
        <taxon>Mollusca</taxon>
        <taxon>Gastropoda</taxon>
        <taxon>Caenogastropoda</taxon>
        <taxon>Architaenioglossa</taxon>
        <taxon>Ampullarioidea</taxon>
        <taxon>Ampullariidae</taxon>
        <taxon>Pomacea</taxon>
    </lineage>
</organism>
<gene>
    <name evidence="1" type="ORF">C0Q70_06234</name>
</gene>
<reference evidence="1 2" key="1">
    <citation type="submission" date="2018-04" db="EMBL/GenBank/DDBJ databases">
        <title>The genome of golden apple snail Pomacea canaliculata provides insight into stress tolerance and invasive adaptation.</title>
        <authorList>
            <person name="Liu C."/>
            <person name="Liu B."/>
            <person name="Ren Y."/>
            <person name="Zhang Y."/>
            <person name="Wang H."/>
            <person name="Li S."/>
            <person name="Jiang F."/>
            <person name="Yin L."/>
            <person name="Zhang G."/>
            <person name="Qian W."/>
            <person name="Fan W."/>
        </authorList>
    </citation>
    <scope>NUCLEOTIDE SEQUENCE [LARGE SCALE GENOMIC DNA]</scope>
    <source>
        <strain evidence="1">SZHN2017</strain>
        <tissue evidence="1">Muscle</tissue>
    </source>
</reference>
<protein>
    <submittedName>
        <fullName evidence="1">Uncharacterized protein</fullName>
    </submittedName>
</protein>